<dbReference type="PROSITE" id="PS50110">
    <property type="entry name" value="RESPONSE_REGULATORY"/>
    <property type="match status" value="1"/>
</dbReference>
<feature type="domain" description="PAS" evidence="9">
    <location>
        <begin position="61"/>
        <end position="121"/>
    </location>
</feature>
<feature type="domain" description="PAC" evidence="10">
    <location>
        <begin position="135"/>
        <end position="187"/>
    </location>
</feature>
<dbReference type="PROSITE" id="PS50112">
    <property type="entry name" value="PAS"/>
    <property type="match status" value="1"/>
</dbReference>
<gene>
    <name evidence="11" type="ORF">OJ996_02625</name>
</gene>
<dbReference type="InterPro" id="IPR036097">
    <property type="entry name" value="HisK_dim/P_sf"/>
</dbReference>
<dbReference type="Gene3D" id="3.30.450.20">
    <property type="entry name" value="PAS domain"/>
    <property type="match status" value="3"/>
</dbReference>
<dbReference type="PROSITE" id="PS50109">
    <property type="entry name" value="HIS_KIN"/>
    <property type="match status" value="1"/>
</dbReference>
<evidence type="ECO:0000313" key="12">
    <source>
        <dbReference type="Proteomes" id="UP001165653"/>
    </source>
</evidence>
<dbReference type="CDD" id="cd00130">
    <property type="entry name" value="PAS"/>
    <property type="match status" value="2"/>
</dbReference>
<dbReference type="Gene3D" id="3.30.565.10">
    <property type="entry name" value="Histidine kinase-like ATPase, C-terminal domain"/>
    <property type="match status" value="1"/>
</dbReference>
<feature type="modified residue" description="4-aspartylphosphate" evidence="6">
    <location>
        <position position="751"/>
    </location>
</feature>
<dbReference type="Gene3D" id="1.10.287.130">
    <property type="match status" value="1"/>
</dbReference>
<dbReference type="PROSITE" id="PS50113">
    <property type="entry name" value="PAC"/>
    <property type="match status" value="1"/>
</dbReference>
<dbReference type="EMBL" id="JAPDDR010000001">
    <property type="protein sequence ID" value="MCW1912450.1"/>
    <property type="molecule type" value="Genomic_DNA"/>
</dbReference>
<dbReference type="Proteomes" id="UP001165653">
    <property type="component" value="Unassembled WGS sequence"/>
</dbReference>
<dbReference type="InterPro" id="IPR011006">
    <property type="entry name" value="CheY-like_superfamily"/>
</dbReference>
<dbReference type="SUPFAM" id="SSF47384">
    <property type="entry name" value="Homodimeric domain of signal transducing histidine kinase"/>
    <property type="match status" value="1"/>
</dbReference>
<dbReference type="SUPFAM" id="SSF55874">
    <property type="entry name" value="ATPase domain of HSP90 chaperone/DNA topoisomerase II/histidine kinase"/>
    <property type="match status" value="1"/>
</dbReference>
<evidence type="ECO:0000256" key="6">
    <source>
        <dbReference type="PROSITE-ProRule" id="PRU00169"/>
    </source>
</evidence>
<evidence type="ECO:0000256" key="1">
    <source>
        <dbReference type="ARBA" id="ARBA00000085"/>
    </source>
</evidence>
<keyword evidence="5" id="KW-0418">Kinase</keyword>
<dbReference type="InterPro" id="IPR005467">
    <property type="entry name" value="His_kinase_dom"/>
</dbReference>
<dbReference type="SMART" id="SM00448">
    <property type="entry name" value="REC"/>
    <property type="match status" value="1"/>
</dbReference>
<evidence type="ECO:0000259" key="7">
    <source>
        <dbReference type="PROSITE" id="PS50109"/>
    </source>
</evidence>
<evidence type="ECO:0000256" key="3">
    <source>
        <dbReference type="ARBA" id="ARBA00022553"/>
    </source>
</evidence>
<dbReference type="InterPro" id="IPR013767">
    <property type="entry name" value="PAS_fold"/>
</dbReference>
<dbReference type="InterPro" id="IPR001610">
    <property type="entry name" value="PAC"/>
</dbReference>
<dbReference type="InterPro" id="IPR000700">
    <property type="entry name" value="PAS-assoc_C"/>
</dbReference>
<dbReference type="EC" id="2.7.13.3" evidence="2"/>
<dbReference type="Pfam" id="PF08448">
    <property type="entry name" value="PAS_4"/>
    <property type="match status" value="1"/>
</dbReference>
<dbReference type="SMART" id="SM00387">
    <property type="entry name" value="HATPase_c"/>
    <property type="match status" value="1"/>
</dbReference>
<keyword evidence="4" id="KW-0808">Transferase</keyword>
<dbReference type="SMART" id="SM00086">
    <property type="entry name" value="PAC"/>
    <property type="match status" value="1"/>
</dbReference>
<dbReference type="CDD" id="cd00075">
    <property type="entry name" value="HATPase"/>
    <property type="match status" value="1"/>
</dbReference>
<feature type="domain" description="Response regulatory" evidence="8">
    <location>
        <begin position="702"/>
        <end position="818"/>
    </location>
</feature>
<feature type="domain" description="Histidine kinase" evidence="7">
    <location>
        <begin position="462"/>
        <end position="682"/>
    </location>
</feature>
<dbReference type="CDD" id="cd17580">
    <property type="entry name" value="REC_2_DhkD-like"/>
    <property type="match status" value="1"/>
</dbReference>
<dbReference type="CDD" id="cd00082">
    <property type="entry name" value="HisKA"/>
    <property type="match status" value="1"/>
</dbReference>
<dbReference type="Gene3D" id="3.40.50.2300">
    <property type="match status" value="1"/>
</dbReference>
<dbReference type="InterPro" id="IPR003594">
    <property type="entry name" value="HATPase_dom"/>
</dbReference>
<dbReference type="Pfam" id="PF00072">
    <property type="entry name" value="Response_reg"/>
    <property type="match status" value="1"/>
</dbReference>
<sequence length="819" mass="90999">MSAEDSTILQKLRAENADLHARLEEAEDTLRAIRHGEVDGLIVEGEPGPQVYILQSSDAESNRFRSDILSKVSEAVVALDANNKVIYFNTAAEEQYGIPTSEALGRPLTELYQYLWVRPEDEALSFAEIASTGHWRGENIHIRRDGVRIHVESSVSRLIDRDGMPGGLLAVIRDITGRRQAEAALRSSEERYRTLFNSIDEGFCVVEVLFTPDGEAYDYLFLETNPSFLHQTGLKDVVGKTSRQLMPGQSDEWYGIYGNVALTGEALRFERFAPTLRRHYDLYAMRVGEPGQNLVAIVFNDITQRKEAEEALRRNEALFVEIIRRAPGGVYVVDENLDIVEVNEKGRPVFSEAEPVIGRPLLEALSILWGEDLAESITARFRHTLETGEPFVSPRFTQTREDIGVVQSYEWELQRLALPGGSHGVVCYFSDITEEIRLKDALLAQTTALEEADRRKDEFLAMLAHELRNPLAPLRNAAEILQIDDTKPIDRAAAQRLIGRQIENMSRMIDDLLDVSRITEGKITLQKQTIPLAGILQSAANLIRPACTSQGQQLTVSLPSQPVYVHADPTRLEQVFGNLLGNASKYAGSSCHISISAELEPERNLVLIRVADDGAGIDPELLPRIFDLFVQSSRTLDRAHGGLGIGLTIVQRLVTMHDGFIEAHSDGLGRGTAFTIRLPVRDAPSTDSRATPAYTSSPKGLRMLIVDDNRDSAESMAMLQELSGHLTRIAHTGPEAILAATEFHPEVVLLDIGLPGMDGYEVARQLRALPDLTDAFLVALTGYGTSEDRQRAKDAGFNEHLVKPADLNQLRRWLQDLPR</sequence>
<dbReference type="NCBIfam" id="TIGR00229">
    <property type="entry name" value="sensory_box"/>
    <property type="match status" value="3"/>
</dbReference>
<dbReference type="SMART" id="SM00091">
    <property type="entry name" value="PAS"/>
    <property type="match status" value="3"/>
</dbReference>
<dbReference type="SUPFAM" id="SSF52172">
    <property type="entry name" value="CheY-like"/>
    <property type="match status" value="1"/>
</dbReference>
<dbReference type="InterPro" id="IPR013656">
    <property type="entry name" value="PAS_4"/>
</dbReference>
<dbReference type="SMART" id="SM00388">
    <property type="entry name" value="HisKA"/>
    <property type="match status" value="1"/>
</dbReference>
<evidence type="ECO:0000259" key="10">
    <source>
        <dbReference type="PROSITE" id="PS50113"/>
    </source>
</evidence>
<dbReference type="PANTHER" id="PTHR43047">
    <property type="entry name" value="TWO-COMPONENT HISTIDINE PROTEIN KINASE"/>
    <property type="match status" value="1"/>
</dbReference>
<name>A0ABT3FY00_9BACT</name>
<comment type="catalytic activity">
    <reaction evidence="1">
        <text>ATP + protein L-histidine = ADP + protein N-phospho-L-histidine.</text>
        <dbReference type="EC" id="2.7.13.3"/>
    </reaction>
</comment>
<organism evidence="11 12">
    <name type="scientific">Luteolibacter rhizosphaerae</name>
    <dbReference type="NCBI Taxonomy" id="2989719"/>
    <lineage>
        <taxon>Bacteria</taxon>
        <taxon>Pseudomonadati</taxon>
        <taxon>Verrucomicrobiota</taxon>
        <taxon>Verrucomicrobiia</taxon>
        <taxon>Verrucomicrobiales</taxon>
        <taxon>Verrucomicrobiaceae</taxon>
        <taxon>Luteolibacter</taxon>
    </lineage>
</organism>
<dbReference type="InterPro" id="IPR001789">
    <property type="entry name" value="Sig_transdc_resp-reg_receiver"/>
</dbReference>
<dbReference type="Pfam" id="PF00989">
    <property type="entry name" value="PAS"/>
    <property type="match status" value="1"/>
</dbReference>
<keyword evidence="12" id="KW-1185">Reference proteome</keyword>
<evidence type="ECO:0000259" key="9">
    <source>
        <dbReference type="PROSITE" id="PS50112"/>
    </source>
</evidence>
<dbReference type="InterPro" id="IPR036890">
    <property type="entry name" value="HATPase_C_sf"/>
</dbReference>
<dbReference type="Pfam" id="PF02518">
    <property type="entry name" value="HATPase_c"/>
    <property type="match status" value="1"/>
</dbReference>
<evidence type="ECO:0000256" key="4">
    <source>
        <dbReference type="ARBA" id="ARBA00022679"/>
    </source>
</evidence>
<dbReference type="InterPro" id="IPR004358">
    <property type="entry name" value="Sig_transdc_His_kin-like_C"/>
</dbReference>
<keyword evidence="3 6" id="KW-0597">Phosphoprotein</keyword>
<dbReference type="InterPro" id="IPR035965">
    <property type="entry name" value="PAS-like_dom_sf"/>
</dbReference>
<dbReference type="PRINTS" id="PR00344">
    <property type="entry name" value="BCTRLSENSOR"/>
</dbReference>
<evidence type="ECO:0000259" key="8">
    <source>
        <dbReference type="PROSITE" id="PS50110"/>
    </source>
</evidence>
<dbReference type="InterPro" id="IPR000014">
    <property type="entry name" value="PAS"/>
</dbReference>
<dbReference type="Pfam" id="PF13188">
    <property type="entry name" value="PAS_8"/>
    <property type="match status" value="1"/>
</dbReference>
<protein>
    <recommendedName>
        <fullName evidence="2">histidine kinase</fullName>
        <ecNumber evidence="2">2.7.13.3</ecNumber>
    </recommendedName>
</protein>
<dbReference type="PANTHER" id="PTHR43047:SF72">
    <property type="entry name" value="OSMOSENSING HISTIDINE PROTEIN KINASE SLN1"/>
    <property type="match status" value="1"/>
</dbReference>
<comment type="caution">
    <text evidence="11">The sequence shown here is derived from an EMBL/GenBank/DDBJ whole genome shotgun (WGS) entry which is preliminary data.</text>
</comment>
<accession>A0ABT3FY00</accession>
<evidence type="ECO:0000313" key="11">
    <source>
        <dbReference type="EMBL" id="MCW1912450.1"/>
    </source>
</evidence>
<dbReference type="RefSeq" id="WP_264510850.1">
    <property type="nucleotide sequence ID" value="NZ_JAPDDR010000001.1"/>
</dbReference>
<reference evidence="11" key="1">
    <citation type="submission" date="2022-10" db="EMBL/GenBank/DDBJ databases">
        <title>Luteolibacter sp. GHJ8, whole genome shotgun sequencing project.</title>
        <authorList>
            <person name="Zhao G."/>
            <person name="Shen L."/>
        </authorList>
    </citation>
    <scope>NUCLEOTIDE SEQUENCE</scope>
    <source>
        <strain evidence="11">GHJ8</strain>
    </source>
</reference>
<proteinExistence type="predicted"/>
<dbReference type="InterPro" id="IPR003661">
    <property type="entry name" value="HisK_dim/P_dom"/>
</dbReference>
<evidence type="ECO:0000256" key="2">
    <source>
        <dbReference type="ARBA" id="ARBA00012438"/>
    </source>
</evidence>
<dbReference type="SUPFAM" id="SSF55785">
    <property type="entry name" value="PYP-like sensor domain (PAS domain)"/>
    <property type="match status" value="3"/>
</dbReference>
<evidence type="ECO:0000256" key="5">
    <source>
        <dbReference type="ARBA" id="ARBA00022777"/>
    </source>
</evidence>
<dbReference type="Pfam" id="PF00512">
    <property type="entry name" value="HisKA"/>
    <property type="match status" value="1"/>
</dbReference>